<sequence>MRGTAIAEGEQNIADAQTKYLDKAFADAAARKEGDMGREALRRQQGADRHLTGEELKLRGQNVAMDAADRSRAAGVQDTRMLSQVGADLENRAQNQLDFDYEDFKGQRDHKKNQASWLSNIVAAAPGGQTGQTTNPYNQGNKLAEGAGSALSMYGATGNPYLAAGAGAVSLLS</sequence>
<dbReference type="AlphaFoldDB" id="A0A382HFR2"/>
<protein>
    <submittedName>
        <fullName evidence="1">Uncharacterized protein</fullName>
    </submittedName>
</protein>
<name>A0A382HFR2_9ZZZZ</name>
<evidence type="ECO:0000313" key="1">
    <source>
        <dbReference type="EMBL" id="SVB86009.1"/>
    </source>
</evidence>
<proteinExistence type="predicted"/>
<organism evidence="1">
    <name type="scientific">marine metagenome</name>
    <dbReference type="NCBI Taxonomy" id="408172"/>
    <lineage>
        <taxon>unclassified sequences</taxon>
        <taxon>metagenomes</taxon>
        <taxon>ecological metagenomes</taxon>
    </lineage>
</organism>
<dbReference type="EMBL" id="UINC01060952">
    <property type="protein sequence ID" value="SVB86009.1"/>
    <property type="molecule type" value="Genomic_DNA"/>
</dbReference>
<accession>A0A382HFR2</accession>
<gene>
    <name evidence="1" type="ORF">METZ01_LOCUS238863</name>
</gene>
<reference evidence="1" key="1">
    <citation type="submission" date="2018-05" db="EMBL/GenBank/DDBJ databases">
        <authorList>
            <person name="Lanie J.A."/>
            <person name="Ng W.-L."/>
            <person name="Kazmierczak K.M."/>
            <person name="Andrzejewski T.M."/>
            <person name="Davidsen T.M."/>
            <person name="Wayne K.J."/>
            <person name="Tettelin H."/>
            <person name="Glass J.I."/>
            <person name="Rusch D."/>
            <person name="Podicherti R."/>
            <person name="Tsui H.-C.T."/>
            <person name="Winkler M.E."/>
        </authorList>
    </citation>
    <scope>NUCLEOTIDE SEQUENCE</scope>
</reference>